<dbReference type="EMBL" id="CP048268">
    <property type="protein sequence ID" value="QYN53606.1"/>
    <property type="molecule type" value="Genomic_DNA"/>
</dbReference>
<dbReference type="InterPro" id="IPR024968">
    <property type="entry name" value="SlpA_C_lactobacillus"/>
</dbReference>
<dbReference type="RefSeq" id="WP_220220262.1">
    <property type="nucleotide sequence ID" value="NZ_CP048268.1"/>
</dbReference>
<reference evidence="3 4" key="1">
    <citation type="submission" date="2020-01" db="EMBL/GenBank/DDBJ databases">
        <title>Vast differences in strain-level diversity in the gut microbiota of two closely related honey bee species.</title>
        <authorList>
            <person name="Ellegaard K.M."/>
            <person name="Suenami S."/>
            <person name="Miyazaki R."/>
            <person name="Engel P."/>
        </authorList>
    </citation>
    <scope>NUCLEOTIDE SEQUENCE [LARGE SCALE GENOMIC DNA]</scope>
    <source>
        <strain evidence="3 4">ESL0416</strain>
    </source>
</reference>
<feature type="signal peptide" evidence="1">
    <location>
        <begin position="1"/>
        <end position="24"/>
    </location>
</feature>
<evidence type="ECO:0000256" key="1">
    <source>
        <dbReference type="SAM" id="SignalP"/>
    </source>
</evidence>
<keyword evidence="1" id="KW-0732">Signal</keyword>
<sequence length="186" mass="20759">MNKKIISHLLIAAFVIGATTIFNGQINTDYAASNHFVTKTIMHTAQIYTKTGQKTTQKYYPYSKVKVSKIPVKLSPQNRTPYYKVKNKNQYLKASNIDGVIRQVCKNTFVYATSSKKVKTRPIKKGTEVLTYGNPFKFKNGQLYYRIGGPAKQYIKASALGQTTGSSSAAAIASERKGSKKVLKRF</sequence>
<feature type="domain" description="S-layer protein C-terminal" evidence="2">
    <location>
        <begin position="94"/>
        <end position="158"/>
    </location>
</feature>
<proteinExistence type="predicted"/>
<feature type="chain" id="PRO_5047427985" description="S-layer protein C-terminal domain-containing protein" evidence="1">
    <location>
        <begin position="25"/>
        <end position="186"/>
    </location>
</feature>
<accession>A0ABX8W9M9</accession>
<dbReference type="Proteomes" id="UP000826550">
    <property type="component" value="Chromosome"/>
</dbReference>
<protein>
    <recommendedName>
        <fullName evidence="2">S-layer protein C-terminal domain-containing protein</fullName>
    </recommendedName>
</protein>
<dbReference type="InterPro" id="IPR004903">
    <property type="entry name" value="S-layer_prot"/>
</dbReference>
<evidence type="ECO:0000313" key="3">
    <source>
        <dbReference type="EMBL" id="QYN53606.1"/>
    </source>
</evidence>
<dbReference type="PRINTS" id="PR01729">
    <property type="entry name" value="SURFACELAYER"/>
</dbReference>
<organism evidence="3 4">
    <name type="scientific">Lactobacillus panisapium</name>
    <dbReference type="NCBI Taxonomy" id="2012495"/>
    <lineage>
        <taxon>Bacteria</taxon>
        <taxon>Bacillati</taxon>
        <taxon>Bacillota</taxon>
        <taxon>Bacilli</taxon>
        <taxon>Lactobacillales</taxon>
        <taxon>Lactobacillaceae</taxon>
        <taxon>Lactobacillus</taxon>
    </lineage>
</organism>
<dbReference type="Pfam" id="PF03217">
    <property type="entry name" value="SlpA"/>
    <property type="match status" value="1"/>
</dbReference>
<name>A0ABX8W9M9_9LACO</name>
<gene>
    <name evidence="3" type="ORF">GYM71_09330</name>
</gene>
<evidence type="ECO:0000313" key="4">
    <source>
        <dbReference type="Proteomes" id="UP000826550"/>
    </source>
</evidence>
<keyword evidence="4" id="KW-1185">Reference proteome</keyword>
<evidence type="ECO:0000259" key="2">
    <source>
        <dbReference type="Pfam" id="PF03217"/>
    </source>
</evidence>